<reference evidence="2 3" key="1">
    <citation type="submission" date="2023-01" db="EMBL/GenBank/DDBJ databases">
        <title>Analysis of 21 Apiospora genomes using comparative genomics revels a genus with tremendous synthesis potential of carbohydrate active enzymes and secondary metabolites.</title>
        <authorList>
            <person name="Sorensen T."/>
        </authorList>
    </citation>
    <scope>NUCLEOTIDE SEQUENCE [LARGE SCALE GENOMIC DNA]</scope>
    <source>
        <strain evidence="2 3">CBS 33761</strain>
    </source>
</reference>
<sequence length="392" mass="40946">MALRANTCPLPASILGALHHPLSPSCSDVSFVVDAAANNTLFVDVLDSQNGTAVMDWVLHAMLSGAAPTNGTALVKGTFAINGVYCKPSTTTRAVEDDDKGVLQILLHGATYNRTYWTGLQDRPGVVADTYSWPLVAAHAGYHTLALDKLGAGSNPQRPDPINVVQVPLEVEILHQVISTIRRPITTASTSPLGRAFDKLALVGHSFGSSLGTALARRYPSDLDALVATGLSTSVDYASFLDTDFQPAAAVFGSARANARGLHPGYITTGSLSGRERTFFAGAYDAKHLPARDFAGADAATGGELLTMAAAPAVGFARPVLAVVGALDRVQCPPAAGACEDILAATGRALWPDAGPFDYHVVPDTGHCLALHFTAPETAAVVHTWLDRVFGV</sequence>
<dbReference type="SUPFAM" id="SSF53474">
    <property type="entry name" value="alpha/beta-Hydrolases"/>
    <property type="match status" value="1"/>
</dbReference>
<dbReference type="InterPro" id="IPR029058">
    <property type="entry name" value="AB_hydrolase_fold"/>
</dbReference>
<feature type="domain" description="AB hydrolase-1" evidence="1">
    <location>
        <begin position="136"/>
        <end position="252"/>
    </location>
</feature>
<dbReference type="Pfam" id="PF00561">
    <property type="entry name" value="Abhydrolase_1"/>
    <property type="match status" value="1"/>
</dbReference>
<gene>
    <name evidence="2" type="ORF">PG993_000358</name>
</gene>
<evidence type="ECO:0000259" key="1">
    <source>
        <dbReference type="Pfam" id="PF00561"/>
    </source>
</evidence>
<organism evidence="2 3">
    <name type="scientific">Apiospora rasikravindrae</name>
    <dbReference type="NCBI Taxonomy" id="990691"/>
    <lineage>
        <taxon>Eukaryota</taxon>
        <taxon>Fungi</taxon>
        <taxon>Dikarya</taxon>
        <taxon>Ascomycota</taxon>
        <taxon>Pezizomycotina</taxon>
        <taxon>Sordariomycetes</taxon>
        <taxon>Xylariomycetidae</taxon>
        <taxon>Amphisphaeriales</taxon>
        <taxon>Apiosporaceae</taxon>
        <taxon>Apiospora</taxon>
    </lineage>
</organism>
<dbReference type="InterPro" id="IPR000073">
    <property type="entry name" value="AB_hydrolase_1"/>
</dbReference>
<dbReference type="Proteomes" id="UP001444661">
    <property type="component" value="Unassembled WGS sequence"/>
</dbReference>
<protein>
    <recommendedName>
        <fullName evidence="1">AB hydrolase-1 domain-containing protein</fullName>
    </recommendedName>
</protein>
<accession>A0ABR1UAG1</accession>
<dbReference type="EMBL" id="JAQQWK010000001">
    <property type="protein sequence ID" value="KAK8055131.1"/>
    <property type="molecule type" value="Genomic_DNA"/>
</dbReference>
<keyword evidence="3" id="KW-1185">Reference proteome</keyword>
<proteinExistence type="predicted"/>
<evidence type="ECO:0000313" key="3">
    <source>
        <dbReference type="Proteomes" id="UP001444661"/>
    </source>
</evidence>
<evidence type="ECO:0000313" key="2">
    <source>
        <dbReference type="EMBL" id="KAK8055131.1"/>
    </source>
</evidence>
<name>A0ABR1UAG1_9PEZI</name>
<dbReference type="Gene3D" id="3.40.50.1820">
    <property type="entry name" value="alpha/beta hydrolase"/>
    <property type="match status" value="1"/>
</dbReference>
<comment type="caution">
    <text evidence="2">The sequence shown here is derived from an EMBL/GenBank/DDBJ whole genome shotgun (WGS) entry which is preliminary data.</text>
</comment>